<dbReference type="GO" id="GO:0000064">
    <property type="term" value="F:L-ornithine transmembrane transporter activity"/>
    <property type="evidence" value="ECO:0007669"/>
    <property type="project" value="TreeGrafter"/>
</dbReference>
<dbReference type="GO" id="GO:0031966">
    <property type="term" value="C:mitochondrial membrane"/>
    <property type="evidence" value="ECO:0007669"/>
    <property type="project" value="UniProtKB-SubCell"/>
</dbReference>
<keyword evidence="5" id="KW-0677">Repeat</keyword>
<evidence type="ECO:0000313" key="11">
    <source>
        <dbReference type="EMBL" id="KAK1921664.1"/>
    </source>
</evidence>
<comment type="subcellular location">
    <subcellularLocation>
        <location evidence="1">Mitochondrion membrane</location>
        <topology evidence="1">Multi-pass membrane protein</topology>
    </subcellularLocation>
</comment>
<keyword evidence="12" id="KW-1185">Reference proteome</keyword>
<accession>A0AAD9CTF4</accession>
<dbReference type="AlphaFoldDB" id="A0AAD9CTF4"/>
<dbReference type="PROSITE" id="PS50920">
    <property type="entry name" value="SOLCAR"/>
    <property type="match status" value="3"/>
</dbReference>
<dbReference type="PANTHER" id="PTHR45624">
    <property type="entry name" value="MITOCHONDRIAL BASIC AMINO ACIDS TRANSPORTER-RELATED"/>
    <property type="match status" value="1"/>
</dbReference>
<organism evidence="11 12">
    <name type="scientific">Papiliotrema laurentii</name>
    <name type="common">Cryptococcus laurentii</name>
    <dbReference type="NCBI Taxonomy" id="5418"/>
    <lineage>
        <taxon>Eukaryota</taxon>
        <taxon>Fungi</taxon>
        <taxon>Dikarya</taxon>
        <taxon>Basidiomycota</taxon>
        <taxon>Agaricomycotina</taxon>
        <taxon>Tremellomycetes</taxon>
        <taxon>Tremellales</taxon>
        <taxon>Rhynchogastremaceae</taxon>
        <taxon>Papiliotrema</taxon>
    </lineage>
</organism>
<dbReference type="InterPro" id="IPR023395">
    <property type="entry name" value="MCP_dom_sf"/>
</dbReference>
<evidence type="ECO:0000256" key="8">
    <source>
        <dbReference type="ARBA" id="ARBA00023136"/>
    </source>
</evidence>
<dbReference type="GO" id="GO:1990575">
    <property type="term" value="P:mitochondrial L-ornithine transmembrane transport"/>
    <property type="evidence" value="ECO:0007669"/>
    <property type="project" value="TreeGrafter"/>
</dbReference>
<proteinExistence type="inferred from homology"/>
<evidence type="ECO:0000256" key="10">
    <source>
        <dbReference type="RuleBase" id="RU000488"/>
    </source>
</evidence>
<name>A0AAD9CTF4_PAPLA</name>
<dbReference type="Pfam" id="PF00153">
    <property type="entry name" value="Mito_carr"/>
    <property type="match status" value="4"/>
</dbReference>
<evidence type="ECO:0000256" key="4">
    <source>
        <dbReference type="ARBA" id="ARBA00022692"/>
    </source>
</evidence>
<dbReference type="InterPro" id="IPR018108">
    <property type="entry name" value="MCP_transmembrane"/>
</dbReference>
<dbReference type="EMBL" id="JAODAN010000010">
    <property type="protein sequence ID" value="KAK1921664.1"/>
    <property type="molecule type" value="Genomic_DNA"/>
</dbReference>
<dbReference type="InterPro" id="IPR050567">
    <property type="entry name" value="Mitochondrial_Carrier"/>
</dbReference>
<evidence type="ECO:0000256" key="7">
    <source>
        <dbReference type="ARBA" id="ARBA00023128"/>
    </source>
</evidence>
<sequence length="357" mass="38452">MAEEQGQTALREVTFGSMAGMVAKLFEHPFDLVKVRLQSQPTDRPATFAGPLDCFKQTYGKEGWRGLYRGISAPIVGAAMENATLFLVYEKCQRAILYFSPFDNSLGKKQEFSTPQLALAGAGAGAVTSFVLTPVELVKCRMQVQMLAREGAFAGLPTAEPIANLGTGAMTTAKRSLHTSPVLRQLHTPSPTLPPLQGPFEIITTTLRSQGIRGLWLGQLGTLFRETGGGSAWFTAYEVVSRSFLARAQAQTGDTTLTKSDLKTWQLMLSGAAAGVSYNVILFPADSIKSAIQTQAELDPHAPRLSFAGMGKKIWSTRGIKGLYAGCGVTCLRSGPSSAMIFALYETLQGKFGYLFD</sequence>
<comment type="caution">
    <text evidence="11">The sequence shown here is derived from an EMBL/GenBank/DDBJ whole genome shotgun (WGS) entry which is preliminary data.</text>
</comment>
<feature type="repeat" description="Solcar" evidence="9">
    <location>
        <begin position="112"/>
        <end position="243"/>
    </location>
</feature>
<evidence type="ECO:0000256" key="9">
    <source>
        <dbReference type="PROSITE-ProRule" id="PRU00282"/>
    </source>
</evidence>
<dbReference type="Gene3D" id="1.50.40.10">
    <property type="entry name" value="Mitochondrial carrier domain"/>
    <property type="match status" value="1"/>
</dbReference>
<evidence type="ECO:0000256" key="2">
    <source>
        <dbReference type="ARBA" id="ARBA00006375"/>
    </source>
</evidence>
<reference evidence="11" key="1">
    <citation type="submission" date="2023-02" db="EMBL/GenBank/DDBJ databases">
        <title>Identification and recombinant expression of a fungal hydrolase from Papiliotrema laurentii that hydrolyzes apple cutin and clears colloidal polyester polyurethane.</title>
        <authorList>
            <consortium name="DOE Joint Genome Institute"/>
            <person name="Roman V.A."/>
            <person name="Bojanowski C."/>
            <person name="Crable B.R."/>
            <person name="Wagner D.N."/>
            <person name="Hung C.S."/>
            <person name="Nadeau L.J."/>
            <person name="Schratz L."/>
            <person name="Haridas S."/>
            <person name="Pangilinan J."/>
            <person name="Lipzen A."/>
            <person name="Na H."/>
            <person name="Yan M."/>
            <person name="Ng V."/>
            <person name="Grigoriev I.V."/>
            <person name="Spatafora J.W."/>
            <person name="Barlow D."/>
            <person name="Biffinger J."/>
            <person name="Kelley-Loughnane N."/>
            <person name="Varaljay V.A."/>
            <person name="Crookes-Goodson W.J."/>
        </authorList>
    </citation>
    <scope>NUCLEOTIDE SEQUENCE</scope>
    <source>
        <strain evidence="11">5307AH</strain>
    </source>
</reference>
<dbReference type="PANTHER" id="PTHR45624:SF31">
    <property type="entry name" value="MITOCHONDRIAL ORNITHINE TRANSPORTER 1"/>
    <property type="match status" value="1"/>
</dbReference>
<keyword evidence="6" id="KW-1133">Transmembrane helix</keyword>
<dbReference type="Proteomes" id="UP001182556">
    <property type="component" value="Unassembled WGS sequence"/>
</dbReference>
<comment type="similarity">
    <text evidence="2 10">Belongs to the mitochondrial carrier (TC 2.A.29) family.</text>
</comment>
<protein>
    <submittedName>
        <fullName evidence="11">Mitochondrial carrier domain-containing protein</fullName>
    </submittedName>
</protein>
<gene>
    <name evidence="11" type="ORF">DB88DRAFT_498780</name>
</gene>
<keyword evidence="7" id="KW-0496">Mitochondrion</keyword>
<feature type="repeat" description="Solcar" evidence="9">
    <location>
        <begin position="7"/>
        <end position="95"/>
    </location>
</feature>
<evidence type="ECO:0000256" key="3">
    <source>
        <dbReference type="ARBA" id="ARBA00022448"/>
    </source>
</evidence>
<evidence type="ECO:0000256" key="6">
    <source>
        <dbReference type="ARBA" id="ARBA00022989"/>
    </source>
</evidence>
<keyword evidence="3 10" id="KW-0813">Transport</keyword>
<evidence type="ECO:0000256" key="5">
    <source>
        <dbReference type="ARBA" id="ARBA00022737"/>
    </source>
</evidence>
<feature type="repeat" description="Solcar" evidence="9">
    <location>
        <begin position="262"/>
        <end position="351"/>
    </location>
</feature>
<keyword evidence="8 9" id="KW-0472">Membrane</keyword>
<evidence type="ECO:0000313" key="12">
    <source>
        <dbReference type="Proteomes" id="UP001182556"/>
    </source>
</evidence>
<dbReference type="SUPFAM" id="SSF103506">
    <property type="entry name" value="Mitochondrial carrier"/>
    <property type="match status" value="1"/>
</dbReference>
<keyword evidence="4 9" id="KW-0812">Transmembrane</keyword>
<evidence type="ECO:0000256" key="1">
    <source>
        <dbReference type="ARBA" id="ARBA00004225"/>
    </source>
</evidence>